<feature type="compositionally biased region" description="Polar residues" evidence="1">
    <location>
        <begin position="101"/>
        <end position="123"/>
    </location>
</feature>
<protein>
    <submittedName>
        <fullName evidence="2">Uncharacterized protein</fullName>
    </submittedName>
</protein>
<reference evidence="2" key="1">
    <citation type="journal article" date="2011" name="BMC Genomics">
        <title>A further insight into the sialome of the tropical bont tick, Amblyomma variegatum.</title>
        <authorList>
            <person name="Ribeiro J.M."/>
            <person name="Anderson J.M."/>
            <person name="Manoukis N.C."/>
            <person name="Meng Z."/>
            <person name="Francishetti I.M."/>
        </authorList>
    </citation>
    <scope>NUCLEOTIDE SEQUENCE</scope>
    <source>
        <strain evidence="2">Amvar-359</strain>
        <tissue evidence="2">Salivary gland</tissue>
    </source>
</reference>
<accession>F0J966</accession>
<evidence type="ECO:0000256" key="1">
    <source>
        <dbReference type="SAM" id="MobiDB-lite"/>
    </source>
</evidence>
<organism evidence="2">
    <name type="scientific">Amblyomma variegatum</name>
    <name type="common">Tropical bont tick</name>
    <dbReference type="NCBI Taxonomy" id="34610"/>
    <lineage>
        <taxon>Eukaryota</taxon>
        <taxon>Metazoa</taxon>
        <taxon>Ecdysozoa</taxon>
        <taxon>Arthropoda</taxon>
        <taxon>Chelicerata</taxon>
        <taxon>Arachnida</taxon>
        <taxon>Acari</taxon>
        <taxon>Parasitiformes</taxon>
        <taxon>Ixodida</taxon>
        <taxon>Ixodoidea</taxon>
        <taxon>Ixodidae</taxon>
        <taxon>Amblyomminae</taxon>
        <taxon>Amblyomma</taxon>
    </lineage>
</organism>
<dbReference type="EMBL" id="BK007417">
    <property type="protein sequence ID" value="DAA34376.1"/>
    <property type="molecule type" value="mRNA"/>
</dbReference>
<sequence length="203" mass="21935">MAEAPSQLRRLEELEQSIALLKKFDRTMENTGKSLEDGRDDIFRSVESLLQWAQTESAVLHSDSSLCGEEQVASSGLDASLALEQLAASLGFAPLDPSVSLSQSDASATRTSSKQLSQVSSGLEDSMGSKTALKPRTHSENTVLQKKIPNLDAKLMKVEATARFVREADEKVCLANLDGDEAASSTDPLTSAISYWMQLLTIL</sequence>
<feature type="non-terminal residue" evidence="2">
    <location>
        <position position="203"/>
    </location>
</feature>
<evidence type="ECO:0000313" key="2">
    <source>
        <dbReference type="EMBL" id="DAA34376.1"/>
    </source>
</evidence>
<feature type="region of interest" description="Disordered" evidence="1">
    <location>
        <begin position="101"/>
        <end position="136"/>
    </location>
</feature>
<name>F0J966_AMBVA</name>
<proteinExistence type="evidence at transcript level"/>
<dbReference type="AlphaFoldDB" id="F0J966"/>